<evidence type="ECO:0000313" key="2">
    <source>
        <dbReference type="EMBL" id="QEO08928.1"/>
    </source>
</evidence>
<dbReference type="InterPro" id="IPR043129">
    <property type="entry name" value="ATPase_NBD"/>
</dbReference>
<dbReference type="KEGG" id="lyk:FLP23_02165"/>
<dbReference type="SUPFAM" id="SSF53067">
    <property type="entry name" value="Actin-like ATPase domain"/>
    <property type="match status" value="1"/>
</dbReference>
<protein>
    <recommendedName>
        <fullName evidence="1">ATPase BadF/BadG/BcrA/BcrD type domain-containing protein</fullName>
    </recommendedName>
</protein>
<dbReference type="Pfam" id="PF01869">
    <property type="entry name" value="BcrAD_BadFG"/>
    <property type="match status" value="1"/>
</dbReference>
<gene>
    <name evidence="2" type="ORF">FLP23_02165</name>
</gene>
<dbReference type="InterPro" id="IPR052519">
    <property type="entry name" value="Euk-type_GlcNAc_Kinase"/>
</dbReference>
<feature type="domain" description="ATPase BadF/BadG/BcrA/BcrD type" evidence="1">
    <location>
        <begin position="50"/>
        <end position="291"/>
    </location>
</feature>
<proteinExistence type="predicted"/>
<dbReference type="OrthoDB" id="8701357at2"/>
<dbReference type="PANTHER" id="PTHR43190">
    <property type="entry name" value="N-ACETYL-D-GLUCOSAMINE KINASE"/>
    <property type="match status" value="1"/>
</dbReference>
<reference evidence="2 3" key="1">
    <citation type="submission" date="2019-09" db="EMBL/GenBank/DDBJ databases">
        <title>Genome sequencing of strain KACC 19322.</title>
        <authorList>
            <person name="Heo J."/>
            <person name="Kim S.-J."/>
            <person name="Kim J.-S."/>
            <person name="Hong S.-B."/>
            <person name="Kwon S.-W."/>
        </authorList>
    </citation>
    <scope>NUCLEOTIDE SEQUENCE [LARGE SCALE GENOMIC DNA]</scope>
    <source>
        <strain evidence="2 3">KACC 19322</strain>
    </source>
</reference>
<keyword evidence="3" id="KW-1185">Reference proteome</keyword>
<dbReference type="RefSeq" id="WP_149324359.1">
    <property type="nucleotide sequence ID" value="NZ_CP043504.1"/>
</dbReference>
<dbReference type="InterPro" id="IPR002731">
    <property type="entry name" value="ATPase_BadF"/>
</dbReference>
<accession>A0A5C1Y685</accession>
<organism evidence="2 3">
    <name type="scientific">Protaetiibacter larvae</name>
    <dbReference type="NCBI Taxonomy" id="2592654"/>
    <lineage>
        <taxon>Bacteria</taxon>
        <taxon>Bacillati</taxon>
        <taxon>Actinomycetota</taxon>
        <taxon>Actinomycetes</taxon>
        <taxon>Micrococcales</taxon>
        <taxon>Microbacteriaceae</taxon>
        <taxon>Protaetiibacter</taxon>
    </lineage>
</organism>
<dbReference type="Proteomes" id="UP000322159">
    <property type="component" value="Chromosome"/>
</dbReference>
<dbReference type="EMBL" id="CP043504">
    <property type="protein sequence ID" value="QEO08928.1"/>
    <property type="molecule type" value="Genomic_DNA"/>
</dbReference>
<evidence type="ECO:0000313" key="3">
    <source>
        <dbReference type="Proteomes" id="UP000322159"/>
    </source>
</evidence>
<evidence type="ECO:0000259" key="1">
    <source>
        <dbReference type="Pfam" id="PF01869"/>
    </source>
</evidence>
<dbReference type="AlphaFoldDB" id="A0A5C1Y685"/>
<dbReference type="PANTHER" id="PTHR43190:SF3">
    <property type="entry name" value="N-ACETYL-D-GLUCOSAMINE KINASE"/>
    <property type="match status" value="1"/>
</dbReference>
<sequence>MTDATGTRSLALDAGQTGIKVRVTEADGASTEQTFPGVRTDVPLLPQLAEVARAALGGPGVPVSSIAAGVSGLTSAEDDPEAWRVLLGDLAPERVLLAHDSVSSFLGTLGDARGAVVASGTGVVTLAVGRSHVARVDGWGYIMGDAGSGYWIGREALDAVMRAYDGRGPATALTAVVQERWPALEDAYVQLQSDPARVSVVASFARAVAELADADAVAEAICRAAAAELAHSVATGLRRVADAGAPEVPLVSAIGGVFRSALIRRAFEELLRAELGEVRFEAPHGTGLDGAAALAGLGVDHPLLSLVSESRG</sequence>
<name>A0A5C1Y685_9MICO</name>
<dbReference type="Gene3D" id="3.30.420.40">
    <property type="match status" value="2"/>
</dbReference>